<comment type="similarity">
    <text evidence="3">Belongs to the aldehyde dehydrogenase family.</text>
</comment>
<dbReference type="InterPro" id="IPR029510">
    <property type="entry name" value="Ald_DH_CS_GLU"/>
</dbReference>
<dbReference type="Gene3D" id="3.40.309.10">
    <property type="entry name" value="Aldehyde Dehydrogenase, Chain A, domain 2"/>
    <property type="match status" value="1"/>
</dbReference>
<accession>A0ABT1AHS8</accession>
<comment type="caution">
    <text evidence="5">The sequence shown here is derived from an EMBL/GenBank/DDBJ whole genome shotgun (WGS) entry which is preliminary data.</text>
</comment>
<dbReference type="PANTHER" id="PTHR11699">
    <property type="entry name" value="ALDEHYDE DEHYDROGENASE-RELATED"/>
    <property type="match status" value="1"/>
</dbReference>
<gene>
    <name evidence="5" type="ORF">NG900_06585</name>
</gene>
<reference evidence="5" key="1">
    <citation type="submission" date="2022-06" db="EMBL/GenBank/DDBJ databases">
        <authorList>
            <person name="Lu C.-H."/>
        </authorList>
    </citation>
    <scope>NUCLEOTIDE SEQUENCE</scope>
    <source>
        <strain evidence="5">21MJYT02-11</strain>
    </source>
</reference>
<dbReference type="InterPro" id="IPR016162">
    <property type="entry name" value="Ald_DH_N"/>
</dbReference>
<dbReference type="PROSITE" id="PS00687">
    <property type="entry name" value="ALDEHYDE_DEHYDR_GLU"/>
    <property type="match status" value="1"/>
</dbReference>
<evidence type="ECO:0000256" key="3">
    <source>
        <dbReference type="RuleBase" id="RU003345"/>
    </source>
</evidence>
<dbReference type="EMBL" id="JAMXHT010000002">
    <property type="protein sequence ID" value="MCO5397869.1"/>
    <property type="molecule type" value="Genomic_DNA"/>
</dbReference>
<sequence>MSIATSGLEMPAFVGGTKRLLIGGEWVQAASGKAFDAVNPATGEVLARLAQAEAVDVDRAVAAARKAFEGPWSQWSHSDRQRLLIRIHDLVEKHFDELSLIETLDMGAPLMRTRGLKSFLLQQILFYASQTASCSVQTSANALPGNFSTLKIKAPVGVVAGIIPWNGPLMSQWWILGATLATGCTAVLKPAEDASLTALRMAELLLEAGLPPGVINVVTGFGTEAGSALADHPGVDRIAFTGSPETGRKIVQASSGNFKRVSVELGGKSPDIVFDDADLDKAVPGVAMGVFTNTGQICAAGTRVLVQRRIYDEFVERMTVFSRSLKIGNGLDPQVNLGPVISQRQLERVMRYVDIGGQEGAELAHGGRRLGGELASGYFIEPTVFTGVHNEMTIAREEIFGPVAAVMPFDTFDDALRIANDTNYGLAGGIWTQNLSTAHRMSRGIQAGTIWVNCYGVLDPQVGFGGYKLSGYGWKGGAEQVDSYLYQKAVYMNLG</sequence>
<feature type="domain" description="Aldehyde dehydrogenase" evidence="4">
    <location>
        <begin position="26"/>
        <end position="490"/>
    </location>
</feature>
<dbReference type="InterPro" id="IPR015590">
    <property type="entry name" value="Aldehyde_DH_dom"/>
</dbReference>
<evidence type="ECO:0000256" key="2">
    <source>
        <dbReference type="PROSITE-ProRule" id="PRU10007"/>
    </source>
</evidence>
<reference evidence="5" key="2">
    <citation type="journal article" date="2023" name="Front. Microbiol.">
        <title>Ralstonia chuxiongensis sp. nov., Ralstonia mojiangensis sp. nov., and Ralstonia soli sp. nov., isolated from tobacco fields, are three novel species in the family Burkholderiaceae.</title>
        <authorList>
            <person name="Lu C.H."/>
            <person name="Zhang Y.Y."/>
            <person name="Jiang N."/>
            <person name="Chen W."/>
            <person name="Shao X."/>
            <person name="Zhao Z.M."/>
            <person name="Lu W.L."/>
            <person name="Hu X."/>
            <person name="Xi Y.X."/>
            <person name="Zou S.Y."/>
            <person name="Wei Q.J."/>
            <person name="Lin Z.L."/>
            <person name="Gong L."/>
            <person name="Gai X.T."/>
            <person name="Zhang L.Q."/>
            <person name="Li J.Y."/>
            <person name="Jin Y."/>
            <person name="Xia Z.Y."/>
        </authorList>
    </citation>
    <scope>NUCLEOTIDE SEQUENCE</scope>
    <source>
        <strain evidence="5">21MJYT02-11</strain>
    </source>
</reference>
<protein>
    <submittedName>
        <fullName evidence="5">Aldehyde dehydrogenase family protein</fullName>
    </submittedName>
</protein>
<feature type="active site" evidence="2">
    <location>
        <position position="264"/>
    </location>
</feature>
<keyword evidence="6" id="KW-1185">Reference proteome</keyword>
<dbReference type="InterPro" id="IPR016160">
    <property type="entry name" value="Ald_DH_CS_CYS"/>
</dbReference>
<dbReference type="Gene3D" id="3.40.605.10">
    <property type="entry name" value="Aldehyde Dehydrogenase, Chain A, domain 1"/>
    <property type="match status" value="1"/>
</dbReference>
<dbReference type="PROSITE" id="PS00070">
    <property type="entry name" value="ALDEHYDE_DEHYDR_CYS"/>
    <property type="match status" value="1"/>
</dbReference>
<dbReference type="SUPFAM" id="SSF53720">
    <property type="entry name" value="ALDH-like"/>
    <property type="match status" value="1"/>
</dbReference>
<evidence type="ECO:0000313" key="5">
    <source>
        <dbReference type="EMBL" id="MCO5397869.1"/>
    </source>
</evidence>
<dbReference type="Pfam" id="PF00171">
    <property type="entry name" value="Aldedh"/>
    <property type="match status" value="1"/>
</dbReference>
<evidence type="ECO:0000259" key="4">
    <source>
        <dbReference type="Pfam" id="PF00171"/>
    </source>
</evidence>
<dbReference type="Proteomes" id="UP001162811">
    <property type="component" value="Unassembled WGS sequence"/>
</dbReference>
<name>A0ABT1AHS8_9RALS</name>
<dbReference type="InterPro" id="IPR016163">
    <property type="entry name" value="Ald_DH_C"/>
</dbReference>
<dbReference type="InterPro" id="IPR016161">
    <property type="entry name" value="Ald_DH/histidinol_DH"/>
</dbReference>
<keyword evidence="1 3" id="KW-0560">Oxidoreductase</keyword>
<dbReference type="RefSeq" id="WP_252678179.1">
    <property type="nucleotide sequence ID" value="NZ_JAMXHT010000002.1"/>
</dbReference>
<proteinExistence type="inferred from homology"/>
<evidence type="ECO:0000256" key="1">
    <source>
        <dbReference type="ARBA" id="ARBA00023002"/>
    </source>
</evidence>
<evidence type="ECO:0000313" key="6">
    <source>
        <dbReference type="Proteomes" id="UP001162811"/>
    </source>
</evidence>
<organism evidence="5 6">
    <name type="scientific">Ralstonia soli</name>
    <dbReference type="NCBI Taxonomy" id="2953896"/>
    <lineage>
        <taxon>Bacteria</taxon>
        <taxon>Pseudomonadati</taxon>
        <taxon>Pseudomonadota</taxon>
        <taxon>Betaproteobacteria</taxon>
        <taxon>Burkholderiales</taxon>
        <taxon>Burkholderiaceae</taxon>
        <taxon>Ralstonia</taxon>
    </lineage>
</organism>